<dbReference type="InterPro" id="IPR014971">
    <property type="entry name" value="KGK"/>
</dbReference>
<dbReference type="AlphaFoldDB" id="A0A1Z4LY71"/>
<reference evidence="1 2" key="1">
    <citation type="submission" date="2017-06" db="EMBL/GenBank/DDBJ databases">
        <title>Genome sequencing of cyanobaciteial culture collection at National Institute for Environmental Studies (NIES).</title>
        <authorList>
            <person name="Hirose Y."/>
            <person name="Shimura Y."/>
            <person name="Fujisawa T."/>
            <person name="Nakamura Y."/>
            <person name="Kawachi M."/>
        </authorList>
    </citation>
    <scope>NUCLEOTIDE SEQUENCE [LARGE SCALE GENOMIC DNA]</scope>
    <source>
        <strain evidence="1 2">NIES-267</strain>
    </source>
</reference>
<dbReference type="Pfam" id="PF08872">
    <property type="entry name" value="KGK"/>
    <property type="match status" value="1"/>
</dbReference>
<accession>A0A1Z4LY71</accession>
<evidence type="ECO:0008006" key="3">
    <source>
        <dbReference type="Google" id="ProtNLM"/>
    </source>
</evidence>
<protein>
    <recommendedName>
        <fullName evidence="3">KGK family protein</fullName>
    </recommendedName>
</protein>
<dbReference type="Proteomes" id="UP000218418">
    <property type="component" value="Chromosome"/>
</dbReference>
<dbReference type="EMBL" id="AP018227">
    <property type="protein sequence ID" value="BAY86196.1"/>
    <property type="molecule type" value="Genomic_DNA"/>
</dbReference>
<evidence type="ECO:0000313" key="2">
    <source>
        <dbReference type="Proteomes" id="UP000218418"/>
    </source>
</evidence>
<organism evidence="1 2">
    <name type="scientific">Calothrix parasitica NIES-267</name>
    <dbReference type="NCBI Taxonomy" id="1973488"/>
    <lineage>
        <taxon>Bacteria</taxon>
        <taxon>Bacillati</taxon>
        <taxon>Cyanobacteriota</taxon>
        <taxon>Cyanophyceae</taxon>
        <taxon>Nostocales</taxon>
        <taxon>Calotrichaceae</taxon>
        <taxon>Calothrix</taxon>
    </lineage>
</organism>
<dbReference type="OrthoDB" id="454733at2"/>
<keyword evidence="2" id="KW-1185">Reference proteome</keyword>
<gene>
    <name evidence="1" type="ORF">NIES267_57020</name>
</gene>
<evidence type="ECO:0000313" key="1">
    <source>
        <dbReference type="EMBL" id="BAY86196.1"/>
    </source>
</evidence>
<proteinExistence type="predicted"/>
<name>A0A1Z4LY71_9CYAN</name>
<sequence>MNDNNISIILDCDDDVVLFEKDTFKVSRLKELMIRKVIEVTHNRDKHGGYYPKFSLEIMIGEENFNFNYMKYETTKDCQILQVNNAGWREGKLNIEIYISANSDKLNKVNLEFFPKQPIEPESPLDDIREMIQVTDGA</sequence>